<evidence type="ECO:0000313" key="3">
    <source>
        <dbReference type="EMBL" id="XBY45202.1"/>
    </source>
</evidence>
<feature type="region of interest" description="Disordered" evidence="1">
    <location>
        <begin position="1"/>
        <end position="32"/>
    </location>
</feature>
<dbReference type="InterPro" id="IPR036390">
    <property type="entry name" value="WH_DNA-bd_sf"/>
</dbReference>
<organism evidence="3">
    <name type="scientific">Methyloraptor flagellatus</name>
    <dbReference type="NCBI Taxonomy" id="3162530"/>
    <lineage>
        <taxon>Bacteria</taxon>
        <taxon>Pseudomonadati</taxon>
        <taxon>Pseudomonadota</taxon>
        <taxon>Alphaproteobacteria</taxon>
        <taxon>Hyphomicrobiales</taxon>
        <taxon>Ancalomicrobiaceae</taxon>
        <taxon>Methyloraptor</taxon>
    </lineage>
</organism>
<dbReference type="KEGG" id="mflg:ABS361_02605"/>
<feature type="domain" description="HTH marR-type" evidence="2">
    <location>
        <begin position="1"/>
        <end position="167"/>
    </location>
</feature>
<dbReference type="SMART" id="SM00347">
    <property type="entry name" value="HTH_MARR"/>
    <property type="match status" value="1"/>
</dbReference>
<proteinExistence type="predicted"/>
<dbReference type="Gene3D" id="1.10.10.10">
    <property type="entry name" value="Winged helix-like DNA-binding domain superfamily/Winged helix DNA-binding domain"/>
    <property type="match status" value="1"/>
</dbReference>
<dbReference type="InterPro" id="IPR000835">
    <property type="entry name" value="HTH_MarR-typ"/>
</dbReference>
<protein>
    <submittedName>
        <fullName evidence="3">MarR family transcriptional regulator</fullName>
    </submittedName>
</protein>
<evidence type="ECO:0000256" key="1">
    <source>
        <dbReference type="SAM" id="MobiDB-lite"/>
    </source>
</evidence>
<dbReference type="PROSITE" id="PS50995">
    <property type="entry name" value="HTH_MARR_2"/>
    <property type="match status" value="1"/>
</dbReference>
<dbReference type="RefSeq" id="WP_407050292.1">
    <property type="nucleotide sequence ID" value="NZ_CP158568.1"/>
</dbReference>
<reference evidence="3" key="1">
    <citation type="submission" date="2024-06" db="EMBL/GenBank/DDBJ databases">
        <title>Methylostella associata gen. nov., sp. nov., a novel Ancalomicrobiaceae-affiliated facultatively methylotrophic bacteria that feed on methanotrophs of the genus Methylococcus.</title>
        <authorList>
            <person name="Saltykova V."/>
            <person name="Danilova O.V."/>
            <person name="Oshkin I.Y."/>
            <person name="Belova S.E."/>
            <person name="Pimenov N.V."/>
            <person name="Dedysh S.N."/>
        </authorList>
    </citation>
    <scope>NUCLEOTIDE SEQUENCE</scope>
    <source>
        <strain evidence="3">S20</strain>
    </source>
</reference>
<sequence length="179" mass="19696">MSLSMRRLSDGSVGSTIDRVPERRRDPARSMPTSRFDLQRFAPFRLGRLAARAATAFAAQGVGEAEWFVLIALSRDGPGTAQAIVRATGAHKTRISRAVADLVERGLVSREDGAADRREYLLRLTPAGRALVDELVLAALEIEQRLMAPLTPEERRLLDRLLNKLEAAVDDATAPDRRP</sequence>
<dbReference type="GO" id="GO:0003700">
    <property type="term" value="F:DNA-binding transcription factor activity"/>
    <property type="evidence" value="ECO:0007669"/>
    <property type="project" value="InterPro"/>
</dbReference>
<accession>A0AAU7XAP7</accession>
<dbReference type="PANTHER" id="PTHR33164">
    <property type="entry name" value="TRANSCRIPTIONAL REGULATOR, MARR FAMILY"/>
    <property type="match status" value="1"/>
</dbReference>
<dbReference type="Pfam" id="PF12802">
    <property type="entry name" value="MarR_2"/>
    <property type="match status" value="1"/>
</dbReference>
<dbReference type="SUPFAM" id="SSF46785">
    <property type="entry name" value="Winged helix' DNA-binding domain"/>
    <property type="match status" value="1"/>
</dbReference>
<dbReference type="InterPro" id="IPR039422">
    <property type="entry name" value="MarR/SlyA-like"/>
</dbReference>
<name>A0AAU7XAP7_9HYPH</name>
<dbReference type="GO" id="GO:0006950">
    <property type="term" value="P:response to stress"/>
    <property type="evidence" value="ECO:0007669"/>
    <property type="project" value="TreeGrafter"/>
</dbReference>
<evidence type="ECO:0000259" key="2">
    <source>
        <dbReference type="PROSITE" id="PS50995"/>
    </source>
</evidence>
<dbReference type="AlphaFoldDB" id="A0AAU7XAP7"/>
<dbReference type="InterPro" id="IPR036388">
    <property type="entry name" value="WH-like_DNA-bd_sf"/>
</dbReference>
<dbReference type="PANTHER" id="PTHR33164:SF57">
    <property type="entry name" value="MARR-FAMILY TRANSCRIPTIONAL REGULATOR"/>
    <property type="match status" value="1"/>
</dbReference>
<gene>
    <name evidence="3" type="ORF">ABS361_02605</name>
</gene>
<dbReference type="EMBL" id="CP158568">
    <property type="protein sequence ID" value="XBY45202.1"/>
    <property type="molecule type" value="Genomic_DNA"/>
</dbReference>
<feature type="compositionally biased region" description="Basic and acidic residues" evidence="1">
    <location>
        <begin position="19"/>
        <end position="28"/>
    </location>
</feature>
<dbReference type="PRINTS" id="PR00598">
    <property type="entry name" value="HTHMARR"/>
</dbReference>